<protein>
    <recommendedName>
        <fullName evidence="4">DNA-directed RNA polymerase specialized sigma24 family protein</fullName>
    </recommendedName>
</protein>
<dbReference type="EMBL" id="PYGA01000002">
    <property type="protein sequence ID" value="PSL00103.1"/>
    <property type="molecule type" value="Genomic_DNA"/>
</dbReference>
<gene>
    <name evidence="2" type="ORF">CLV63_102229</name>
</gene>
<comment type="caution">
    <text evidence="2">The sequence shown here is derived from an EMBL/GenBank/DDBJ whole genome shotgun (WGS) entry which is preliminary data.</text>
</comment>
<evidence type="ECO:0008006" key="4">
    <source>
        <dbReference type="Google" id="ProtNLM"/>
    </source>
</evidence>
<evidence type="ECO:0000313" key="3">
    <source>
        <dbReference type="Proteomes" id="UP000240542"/>
    </source>
</evidence>
<feature type="region of interest" description="Disordered" evidence="1">
    <location>
        <begin position="220"/>
        <end position="244"/>
    </location>
</feature>
<dbReference type="Proteomes" id="UP000240542">
    <property type="component" value="Unassembled WGS sequence"/>
</dbReference>
<evidence type="ECO:0000256" key="1">
    <source>
        <dbReference type="SAM" id="MobiDB-lite"/>
    </source>
</evidence>
<accession>A0A2P8DSA9</accession>
<evidence type="ECO:0000313" key="2">
    <source>
        <dbReference type="EMBL" id="PSL00103.1"/>
    </source>
</evidence>
<name>A0A2P8DSA9_9ACTN</name>
<proteinExistence type="predicted"/>
<reference evidence="2 3" key="1">
    <citation type="submission" date="2018-03" db="EMBL/GenBank/DDBJ databases">
        <title>Genomic Encyclopedia of Archaeal and Bacterial Type Strains, Phase II (KMG-II): from individual species to whole genera.</title>
        <authorList>
            <person name="Goeker M."/>
        </authorList>
    </citation>
    <scope>NUCLEOTIDE SEQUENCE [LARGE SCALE GENOMIC DNA]</scope>
    <source>
        <strain evidence="2 3">DSM 45312</strain>
    </source>
</reference>
<dbReference type="RefSeq" id="WP_245928561.1">
    <property type="nucleotide sequence ID" value="NZ_PYGA01000002.1"/>
</dbReference>
<dbReference type="AlphaFoldDB" id="A0A2P8DSA9"/>
<organism evidence="2 3">
    <name type="scientific">Murinocardiopsis flavida</name>
    <dbReference type="NCBI Taxonomy" id="645275"/>
    <lineage>
        <taxon>Bacteria</taxon>
        <taxon>Bacillati</taxon>
        <taxon>Actinomycetota</taxon>
        <taxon>Actinomycetes</taxon>
        <taxon>Streptosporangiales</taxon>
        <taxon>Nocardiopsidaceae</taxon>
        <taxon>Murinocardiopsis</taxon>
    </lineage>
</organism>
<sequence length="292" mass="32756">MSEASVRVSSEFGPVLPRPRFDVLVAHGYTASQVNALSVFAARECNWVNGMEMTHRALTAWSAIAEHLQLAPLRPEETELIAIGWKAIKTQHHHDLKTRGLAGKDKALLSRAFVRYWNSVSAPTYSPEDMIVDRLALAQIWRALLPTQREVLHALADYEDRHVAARALGMSTAAFGSALNRARYAFFELWHQHETPSKMWGADRPGSRHQNPMFLLRQRRRKAEKRAAQPATGPKATIGRPRRDLGVSDAELLDRHESGESLTSLGRVFGACRDVIKIRIDSARNERDTTPA</sequence>
<keyword evidence="3" id="KW-1185">Reference proteome</keyword>